<name>A0A918P5W3_9NEIS</name>
<reference evidence="2" key="2">
    <citation type="submission" date="2020-09" db="EMBL/GenBank/DDBJ databases">
        <authorList>
            <person name="Sun Q."/>
            <person name="Kim S."/>
        </authorList>
    </citation>
    <scope>NUCLEOTIDE SEQUENCE</scope>
    <source>
        <strain evidence="2">KCTC 32182</strain>
    </source>
</reference>
<feature type="transmembrane region" description="Helical" evidence="1">
    <location>
        <begin position="73"/>
        <end position="95"/>
    </location>
</feature>
<evidence type="ECO:0000256" key="1">
    <source>
        <dbReference type="SAM" id="Phobius"/>
    </source>
</evidence>
<dbReference type="GO" id="GO:0005886">
    <property type="term" value="C:plasma membrane"/>
    <property type="evidence" value="ECO:0007669"/>
    <property type="project" value="TreeGrafter"/>
</dbReference>
<dbReference type="PANTHER" id="PTHR34821:SF2">
    <property type="entry name" value="INNER MEMBRANE PROTEIN YDCZ"/>
    <property type="match status" value="1"/>
</dbReference>
<proteinExistence type="predicted"/>
<keyword evidence="3" id="KW-1185">Reference proteome</keyword>
<sequence>MFKQFKEGGLAIAGGVLLAMMIDSNSQLARHTSSVFASWVAHGVGAAVALLLVGSVAWLAGKKGARPVRTPRAPLWSYLGGLPGAFTVILAALAVNGPLSLSGAIALMMVGQVLFGLVSDHFGWLGVPARRIRPTDLAVVACVLCGSGMIIFGGRI</sequence>
<keyword evidence="1" id="KW-0812">Transmembrane</keyword>
<accession>A0A918P5W3</accession>
<feature type="transmembrane region" description="Helical" evidence="1">
    <location>
        <begin position="39"/>
        <end position="61"/>
    </location>
</feature>
<dbReference type="Proteomes" id="UP000645257">
    <property type="component" value="Unassembled WGS sequence"/>
</dbReference>
<comment type="caution">
    <text evidence="2">The sequence shown here is derived from an EMBL/GenBank/DDBJ whole genome shotgun (WGS) entry which is preliminary data.</text>
</comment>
<dbReference type="EMBL" id="BMYX01000018">
    <property type="protein sequence ID" value="GGY23432.1"/>
    <property type="molecule type" value="Genomic_DNA"/>
</dbReference>
<dbReference type="Pfam" id="PF04657">
    <property type="entry name" value="DMT_YdcZ"/>
    <property type="match status" value="1"/>
</dbReference>
<evidence type="ECO:0000313" key="3">
    <source>
        <dbReference type="Proteomes" id="UP000645257"/>
    </source>
</evidence>
<feature type="transmembrane region" description="Helical" evidence="1">
    <location>
        <begin position="101"/>
        <end position="125"/>
    </location>
</feature>
<dbReference type="PANTHER" id="PTHR34821">
    <property type="entry name" value="INNER MEMBRANE PROTEIN YDCZ"/>
    <property type="match status" value="1"/>
</dbReference>
<feature type="transmembrane region" description="Helical" evidence="1">
    <location>
        <begin position="137"/>
        <end position="154"/>
    </location>
</feature>
<gene>
    <name evidence="2" type="ORF">GCM10011289_29050</name>
</gene>
<dbReference type="InterPro" id="IPR006750">
    <property type="entry name" value="YdcZ"/>
</dbReference>
<evidence type="ECO:0000313" key="2">
    <source>
        <dbReference type="EMBL" id="GGY23432.1"/>
    </source>
</evidence>
<protein>
    <submittedName>
        <fullName evidence="2">Membrane protein</fullName>
    </submittedName>
</protein>
<keyword evidence="1" id="KW-0472">Membrane</keyword>
<dbReference type="RefSeq" id="WP_229804819.1">
    <property type="nucleotide sequence ID" value="NZ_BMYX01000018.1"/>
</dbReference>
<keyword evidence="1" id="KW-1133">Transmembrane helix</keyword>
<dbReference type="AlphaFoldDB" id="A0A918P5W3"/>
<organism evidence="2 3">
    <name type="scientific">Paludibacterium paludis</name>
    <dbReference type="NCBI Taxonomy" id="1225769"/>
    <lineage>
        <taxon>Bacteria</taxon>
        <taxon>Pseudomonadati</taxon>
        <taxon>Pseudomonadota</taxon>
        <taxon>Betaproteobacteria</taxon>
        <taxon>Neisseriales</taxon>
        <taxon>Chromobacteriaceae</taxon>
        <taxon>Paludibacterium</taxon>
    </lineage>
</organism>
<reference evidence="2" key="1">
    <citation type="journal article" date="2014" name="Int. J. Syst. Evol. Microbiol.">
        <title>Complete genome sequence of Corynebacterium casei LMG S-19264T (=DSM 44701T), isolated from a smear-ripened cheese.</title>
        <authorList>
            <consortium name="US DOE Joint Genome Institute (JGI-PGF)"/>
            <person name="Walter F."/>
            <person name="Albersmeier A."/>
            <person name="Kalinowski J."/>
            <person name="Ruckert C."/>
        </authorList>
    </citation>
    <scope>NUCLEOTIDE SEQUENCE</scope>
    <source>
        <strain evidence="2">KCTC 32182</strain>
    </source>
</reference>